<dbReference type="InterPro" id="IPR013783">
    <property type="entry name" value="Ig-like_fold"/>
</dbReference>
<dbReference type="InterPro" id="IPR036116">
    <property type="entry name" value="FN3_sf"/>
</dbReference>
<keyword evidence="3" id="KW-1185">Reference proteome</keyword>
<organism evidence="2 3">
    <name type="scientific">Leptospira kobayashii</name>
    <dbReference type="NCBI Taxonomy" id="1917830"/>
    <lineage>
        <taxon>Bacteria</taxon>
        <taxon>Pseudomonadati</taxon>
        <taxon>Spirochaetota</taxon>
        <taxon>Spirochaetia</taxon>
        <taxon>Leptospirales</taxon>
        <taxon>Leptospiraceae</taxon>
        <taxon>Leptospira</taxon>
    </lineage>
</organism>
<dbReference type="InterPro" id="IPR050952">
    <property type="entry name" value="TRIM-NHL_E3_ligases"/>
</dbReference>
<reference evidence="2 3" key="1">
    <citation type="submission" date="2021-08" db="EMBL/GenBank/DDBJ databases">
        <title>Complete genome sequence of Leptospira kobayashii strain E30.</title>
        <authorList>
            <person name="Nakao R."/>
            <person name="Nakamura S."/>
            <person name="Masuzawa T."/>
            <person name="Koizumi N."/>
        </authorList>
    </citation>
    <scope>NUCLEOTIDE SEQUENCE [LARGE SCALE GENOMIC DNA]</scope>
    <source>
        <strain evidence="2 3">E30</strain>
    </source>
</reference>
<dbReference type="Proteomes" id="UP000245263">
    <property type="component" value="Chromosome 1"/>
</dbReference>
<dbReference type="InterPro" id="IPR011042">
    <property type="entry name" value="6-blade_b-propeller_TolB-like"/>
</dbReference>
<dbReference type="SUPFAM" id="SSF49265">
    <property type="entry name" value="Fibronectin type III"/>
    <property type="match status" value="1"/>
</dbReference>
<protein>
    <recommendedName>
        <fullName evidence="4">NHL repeat protein</fullName>
    </recommendedName>
</protein>
<gene>
    <name evidence="2" type="ORF">LPTSP3_g09010</name>
</gene>
<evidence type="ECO:0000313" key="2">
    <source>
        <dbReference type="EMBL" id="BDA77971.1"/>
    </source>
</evidence>
<accession>A0ABN6KCP6</accession>
<dbReference type="PANTHER" id="PTHR24104:SF25">
    <property type="entry name" value="PROTEIN LIN-41"/>
    <property type="match status" value="1"/>
</dbReference>
<dbReference type="EMBL" id="AP025028">
    <property type="protein sequence ID" value="BDA77971.1"/>
    <property type="molecule type" value="Genomic_DNA"/>
</dbReference>
<evidence type="ECO:0008006" key="4">
    <source>
        <dbReference type="Google" id="ProtNLM"/>
    </source>
</evidence>
<evidence type="ECO:0000256" key="1">
    <source>
        <dbReference type="ARBA" id="ARBA00022737"/>
    </source>
</evidence>
<dbReference type="SUPFAM" id="SSF63825">
    <property type="entry name" value="YWTD domain"/>
    <property type="match status" value="1"/>
</dbReference>
<evidence type="ECO:0000313" key="3">
    <source>
        <dbReference type="Proteomes" id="UP000245263"/>
    </source>
</evidence>
<dbReference type="Gene3D" id="2.120.10.30">
    <property type="entry name" value="TolB, C-terminal domain"/>
    <property type="match status" value="2"/>
</dbReference>
<proteinExistence type="predicted"/>
<dbReference type="InterPro" id="IPR001258">
    <property type="entry name" value="NHL_repeat"/>
</dbReference>
<dbReference type="Gene3D" id="2.60.40.10">
    <property type="entry name" value="Immunoglobulins"/>
    <property type="match status" value="1"/>
</dbReference>
<dbReference type="Pfam" id="PF01436">
    <property type="entry name" value="NHL"/>
    <property type="match status" value="1"/>
</dbReference>
<name>A0ABN6KCP6_9LEPT</name>
<dbReference type="PANTHER" id="PTHR24104">
    <property type="entry name" value="E3 UBIQUITIN-PROTEIN LIGASE NHLRC1-RELATED"/>
    <property type="match status" value="1"/>
</dbReference>
<keyword evidence="1" id="KW-0677">Repeat</keyword>
<sequence>MGSLFLKGILGDSSPYCGVQYGSGAPTQVKVVGGLNKTTISWQNVPGASSYKIYWKTSAGVTRSDSSIGNASSPYVHSDLAGGLSVYYRVVSVGAALEGALSEEVNTVTGASFSNFQNADIVIGQPDFVTKINSPVTAANLNYPGPITVSGNKLYISDSRNHRILGYHQIPTTNGAPADFVIGQPDFVSSGLANPPTATSFSSPWSIASSNERLFVADTSNNRQLIYNSLPTANVNADVVLGVSNFTTAGNGTCSSTDLSSSEGVSTANGKLFVADEGNHRVLIWNTIPTSHYTPADVVIGQPDFTSCTANRGGPTPTANTLATPGGVWGDGTRLFVADSYNGRLLIWNTIPTTNGQPADLVLGQSSMESAVSAATGGGFSLGGVYNIFSNGTQLVVGDGNNNRVLIWDSFPTVNGQSADKVLGQSNFTNNVGNDDSQTGVSGANPTARTLANPYGVYMVGNQLFVDDYDNHRILIFKGK</sequence>